<organism evidence="2 3">
    <name type="scientific">Leifsonia kafniensis</name>
    <dbReference type="NCBI Taxonomy" id="475957"/>
    <lineage>
        <taxon>Bacteria</taxon>
        <taxon>Bacillati</taxon>
        <taxon>Actinomycetota</taxon>
        <taxon>Actinomycetes</taxon>
        <taxon>Micrococcales</taxon>
        <taxon>Microbacteriaceae</taxon>
        <taxon>Leifsonia</taxon>
    </lineage>
</organism>
<dbReference type="InterPro" id="IPR044992">
    <property type="entry name" value="ChyE-like"/>
</dbReference>
<reference evidence="3" key="1">
    <citation type="journal article" date="2019" name="Int. J. Syst. Evol. Microbiol.">
        <title>The Global Catalogue of Microorganisms (GCM) 10K type strain sequencing project: providing services to taxonomists for standard genome sequencing and annotation.</title>
        <authorList>
            <consortium name="The Broad Institute Genomics Platform"/>
            <consortium name="The Broad Institute Genome Sequencing Center for Infectious Disease"/>
            <person name="Wu L."/>
            <person name="Ma J."/>
        </authorList>
    </citation>
    <scope>NUCLEOTIDE SEQUENCE [LARGE SCALE GENOMIC DNA]</scope>
    <source>
        <strain evidence="3">JCM 17021</strain>
    </source>
</reference>
<keyword evidence="2" id="KW-0315">Glutamine amidotransferase</keyword>
<gene>
    <name evidence="2" type="ORF">GCM10022381_27090</name>
</gene>
<dbReference type="Pfam" id="PF00117">
    <property type="entry name" value="GATase"/>
    <property type="match status" value="1"/>
</dbReference>
<protein>
    <submittedName>
        <fullName evidence="2">Glutamine amidotransferase</fullName>
    </submittedName>
</protein>
<dbReference type="PANTHER" id="PTHR42695:SF5">
    <property type="entry name" value="GLUTAMINE AMIDOTRANSFERASE YLR126C-RELATED"/>
    <property type="match status" value="1"/>
</dbReference>
<comment type="caution">
    <text evidence="2">The sequence shown here is derived from an EMBL/GenBank/DDBJ whole genome shotgun (WGS) entry which is preliminary data.</text>
</comment>
<dbReference type="PROSITE" id="PS51273">
    <property type="entry name" value="GATASE_TYPE_1"/>
    <property type="match status" value="1"/>
</dbReference>
<dbReference type="PRINTS" id="PR00096">
    <property type="entry name" value="GATASE"/>
</dbReference>
<dbReference type="CDD" id="cd01741">
    <property type="entry name" value="GATase1_1"/>
    <property type="match status" value="1"/>
</dbReference>
<dbReference type="EMBL" id="BAABCN010000008">
    <property type="protein sequence ID" value="GAA3883493.1"/>
    <property type="molecule type" value="Genomic_DNA"/>
</dbReference>
<dbReference type="RefSeq" id="WP_345067609.1">
    <property type="nucleotide sequence ID" value="NZ_BAABCN010000008.1"/>
</dbReference>
<dbReference type="Proteomes" id="UP001501803">
    <property type="component" value="Unassembled WGS sequence"/>
</dbReference>
<sequence>MTRTALVLQHEALAHLGNLEPVLVDYGFEVRYVDTQVDDLSAIDPVSADLVIVLGGEMGVYETDDFPSITEELALLRHRFAAERPIFGVCLGAQLMAGALGAEVYRGPTNEVGFRTVEPTDAGATSPLRHISGVPVMQWHGDTFDLPVGATRLAGSPAYGNEAFAIGNWALGVQFHPELTAEMHED</sequence>
<evidence type="ECO:0000313" key="3">
    <source>
        <dbReference type="Proteomes" id="UP001501803"/>
    </source>
</evidence>
<dbReference type="SUPFAM" id="SSF52317">
    <property type="entry name" value="Class I glutamine amidotransferase-like"/>
    <property type="match status" value="1"/>
</dbReference>
<dbReference type="Gene3D" id="3.40.50.880">
    <property type="match status" value="1"/>
</dbReference>
<name>A0ABP7KRR7_9MICO</name>
<keyword evidence="3" id="KW-1185">Reference proteome</keyword>
<accession>A0ABP7KRR7</accession>
<dbReference type="InterPro" id="IPR017926">
    <property type="entry name" value="GATASE"/>
</dbReference>
<feature type="domain" description="Glutamine amidotransferase" evidence="1">
    <location>
        <begin position="19"/>
        <end position="184"/>
    </location>
</feature>
<proteinExistence type="predicted"/>
<evidence type="ECO:0000313" key="2">
    <source>
        <dbReference type="EMBL" id="GAA3883493.1"/>
    </source>
</evidence>
<dbReference type="InterPro" id="IPR029062">
    <property type="entry name" value="Class_I_gatase-like"/>
</dbReference>
<dbReference type="PANTHER" id="PTHR42695">
    <property type="entry name" value="GLUTAMINE AMIDOTRANSFERASE YLR126C-RELATED"/>
    <property type="match status" value="1"/>
</dbReference>
<evidence type="ECO:0000259" key="1">
    <source>
        <dbReference type="Pfam" id="PF00117"/>
    </source>
</evidence>